<sequence length="151" mass="17141">MSKFFNWVILVMLIIMSSKEVTSRNEEGDPDDDPYVEFGCHRNIDALCSTPTPDHNHQTLTWAIRYHKHTRDYKCKSGSDPQCCAKGKFKRINDLQIGERLTHVLTAANNKLGVGISHSRSSSKRKFGSRGRIAITFVTSGLYSHFSPHPY</sequence>
<keyword evidence="1" id="KW-0732">Signal</keyword>
<organism evidence="2 3">
    <name type="scientific">Puccinia striiformis f. sp. tritici PST-78</name>
    <dbReference type="NCBI Taxonomy" id="1165861"/>
    <lineage>
        <taxon>Eukaryota</taxon>
        <taxon>Fungi</taxon>
        <taxon>Dikarya</taxon>
        <taxon>Basidiomycota</taxon>
        <taxon>Pucciniomycotina</taxon>
        <taxon>Pucciniomycetes</taxon>
        <taxon>Pucciniales</taxon>
        <taxon>Pucciniaceae</taxon>
        <taxon>Puccinia</taxon>
    </lineage>
</organism>
<evidence type="ECO:0000256" key="1">
    <source>
        <dbReference type="SAM" id="SignalP"/>
    </source>
</evidence>
<evidence type="ECO:0000313" key="2">
    <source>
        <dbReference type="EMBL" id="KNE93299.1"/>
    </source>
</evidence>
<evidence type="ECO:0008006" key="4">
    <source>
        <dbReference type="Google" id="ProtNLM"/>
    </source>
</evidence>
<evidence type="ECO:0000313" key="3">
    <source>
        <dbReference type="Proteomes" id="UP000054564"/>
    </source>
</evidence>
<proteinExistence type="predicted"/>
<dbReference type="EMBL" id="AJIL01000140">
    <property type="protein sequence ID" value="KNE93299.1"/>
    <property type="molecule type" value="Genomic_DNA"/>
</dbReference>
<feature type="chain" id="PRO_5005549383" description="Hydrophobin" evidence="1">
    <location>
        <begin position="24"/>
        <end position="151"/>
    </location>
</feature>
<reference evidence="3" key="1">
    <citation type="submission" date="2014-03" db="EMBL/GenBank/DDBJ databases">
        <title>The Genome Sequence of Puccinia striiformis f. sp. tritici PST-78.</title>
        <authorList>
            <consortium name="The Broad Institute Genome Sequencing Platform"/>
            <person name="Cuomo C."/>
            <person name="Hulbert S."/>
            <person name="Chen X."/>
            <person name="Walker B."/>
            <person name="Young S.K."/>
            <person name="Zeng Q."/>
            <person name="Gargeya S."/>
            <person name="Fitzgerald M."/>
            <person name="Haas B."/>
            <person name="Abouelleil A."/>
            <person name="Alvarado L."/>
            <person name="Arachchi H.M."/>
            <person name="Berlin A.M."/>
            <person name="Chapman S.B."/>
            <person name="Goldberg J."/>
            <person name="Griggs A."/>
            <person name="Gujja S."/>
            <person name="Hansen M."/>
            <person name="Howarth C."/>
            <person name="Imamovic A."/>
            <person name="Larimer J."/>
            <person name="McCowan C."/>
            <person name="Montmayeur A."/>
            <person name="Murphy C."/>
            <person name="Neiman D."/>
            <person name="Pearson M."/>
            <person name="Priest M."/>
            <person name="Roberts A."/>
            <person name="Saif S."/>
            <person name="Shea T."/>
            <person name="Sisk P."/>
            <person name="Sykes S."/>
            <person name="Wortman J."/>
            <person name="Nusbaum C."/>
            <person name="Birren B."/>
        </authorList>
    </citation>
    <scope>NUCLEOTIDE SEQUENCE [LARGE SCALE GENOMIC DNA]</scope>
    <source>
        <strain evidence="3">race PST-78</strain>
    </source>
</reference>
<keyword evidence="3" id="KW-1185">Reference proteome</keyword>
<comment type="caution">
    <text evidence="2">The sequence shown here is derived from an EMBL/GenBank/DDBJ whole genome shotgun (WGS) entry which is preliminary data.</text>
</comment>
<dbReference type="Proteomes" id="UP000054564">
    <property type="component" value="Unassembled WGS sequence"/>
</dbReference>
<dbReference type="AlphaFoldDB" id="A0A0L0V2T1"/>
<gene>
    <name evidence="2" type="ORF">PSTG_13339</name>
</gene>
<feature type="signal peptide" evidence="1">
    <location>
        <begin position="1"/>
        <end position="23"/>
    </location>
</feature>
<accession>A0A0L0V2T1</accession>
<protein>
    <recommendedName>
        <fullName evidence="4">Hydrophobin</fullName>
    </recommendedName>
</protein>
<name>A0A0L0V2T1_9BASI</name>